<evidence type="ECO:0000313" key="3">
    <source>
        <dbReference type="EMBL" id="CAF9910995.1"/>
    </source>
</evidence>
<accession>A0A8H3ESR7</accession>
<dbReference type="PANTHER" id="PTHR43353">
    <property type="entry name" value="SUCCINATE-SEMIALDEHYDE DEHYDROGENASE, MITOCHONDRIAL"/>
    <property type="match status" value="1"/>
</dbReference>
<proteinExistence type="predicted"/>
<evidence type="ECO:0000256" key="1">
    <source>
        <dbReference type="ARBA" id="ARBA00023002"/>
    </source>
</evidence>
<keyword evidence="4" id="KW-1185">Reference proteome</keyword>
<keyword evidence="1" id="KW-0560">Oxidoreductase</keyword>
<evidence type="ECO:0000259" key="2">
    <source>
        <dbReference type="Pfam" id="PF00171"/>
    </source>
</evidence>
<dbReference type="SUPFAM" id="SSF53720">
    <property type="entry name" value="ALDH-like"/>
    <property type="match status" value="1"/>
</dbReference>
<dbReference type="Gene3D" id="3.40.309.10">
    <property type="entry name" value="Aldehyde Dehydrogenase, Chain A, domain 2"/>
    <property type="match status" value="1"/>
</dbReference>
<dbReference type="InterPro" id="IPR016162">
    <property type="entry name" value="Ald_DH_N"/>
</dbReference>
<dbReference type="Pfam" id="PF00171">
    <property type="entry name" value="Aldedh"/>
    <property type="match status" value="1"/>
</dbReference>
<protein>
    <recommendedName>
        <fullName evidence="2">Aldehyde dehydrogenase domain-containing protein</fullName>
    </recommendedName>
</protein>
<dbReference type="GO" id="GO:0004777">
    <property type="term" value="F:succinate-semialdehyde dehydrogenase (NAD+) activity"/>
    <property type="evidence" value="ECO:0007669"/>
    <property type="project" value="TreeGrafter"/>
</dbReference>
<sequence length="474" mass="51441">MADGLQTIPLWINSKEEQSAETFSVINPDTDTECWNACSASIDQAVTAIEAAKIAFPSWSTTKLAFREKLLLKAADLIEERAAHLTKIMSTEMGIDVHLAPFFVTVTADFCRDLAGRVMTLQGTAPICRDEGRSAMVFKEPYGVMFGIVPWNAPYILGCRSIATAIATGNTTLIKGSEKTPRSFLELVKVFEDAGLPPGVVNLIYTEPSQSALVVETIIRHPDVRKVNFTGSTEVGRAVARVCGTNLKPCLMELGGKNSVIVLSDADLDLAASQCVMGGFMNAGQIRMSTDRVLVMADIAEQFEQTVRNILVDTFATQKLPNIISSASKQRLAGMISDAASHGARIINGDTSENNTENKSDGNQFVPIIIGNITPSMQIWKDEAFGPVFSIRTVESEQEAVEAANDTTYGLNMSIFTKDLRKAFAIAKQLECGMTVHDEGALPFGGIRNSGWGRFNAAEGMEEFLVTKTVTWDD</sequence>
<dbReference type="Gene3D" id="3.40.605.10">
    <property type="entry name" value="Aldehyde Dehydrogenase, Chain A, domain 1"/>
    <property type="match status" value="1"/>
</dbReference>
<feature type="domain" description="Aldehyde dehydrogenase" evidence="2">
    <location>
        <begin position="17"/>
        <end position="470"/>
    </location>
</feature>
<dbReference type="GO" id="GO:0009450">
    <property type="term" value="P:gamma-aminobutyric acid catabolic process"/>
    <property type="evidence" value="ECO:0007669"/>
    <property type="project" value="TreeGrafter"/>
</dbReference>
<dbReference type="Proteomes" id="UP000664169">
    <property type="component" value="Unassembled WGS sequence"/>
</dbReference>
<dbReference type="InterPro" id="IPR016161">
    <property type="entry name" value="Ald_DH/histidinol_DH"/>
</dbReference>
<dbReference type="InterPro" id="IPR050740">
    <property type="entry name" value="Aldehyde_DH_Superfamily"/>
</dbReference>
<dbReference type="InterPro" id="IPR015590">
    <property type="entry name" value="Aldehyde_DH_dom"/>
</dbReference>
<gene>
    <name evidence="3" type="ORF">GOMPHAMPRED_007264</name>
</gene>
<dbReference type="InterPro" id="IPR016163">
    <property type="entry name" value="Ald_DH_C"/>
</dbReference>
<dbReference type="AlphaFoldDB" id="A0A8H3ESR7"/>
<reference evidence="3" key="1">
    <citation type="submission" date="2021-03" db="EMBL/GenBank/DDBJ databases">
        <authorList>
            <person name="Tagirdzhanova G."/>
        </authorList>
    </citation>
    <scope>NUCLEOTIDE SEQUENCE</scope>
</reference>
<dbReference type="PANTHER" id="PTHR43353:SF2">
    <property type="entry name" value="ALDEHYDE DEHYDROGENASE FAMILY PROTEIN (AFU_ORTHOLOGUE AFUA_8G05520)"/>
    <property type="match status" value="1"/>
</dbReference>
<dbReference type="EMBL" id="CAJPDQ010000006">
    <property type="protein sequence ID" value="CAF9910995.1"/>
    <property type="molecule type" value="Genomic_DNA"/>
</dbReference>
<evidence type="ECO:0000313" key="4">
    <source>
        <dbReference type="Proteomes" id="UP000664169"/>
    </source>
</evidence>
<organism evidence="3 4">
    <name type="scientific">Gomphillus americanus</name>
    <dbReference type="NCBI Taxonomy" id="1940652"/>
    <lineage>
        <taxon>Eukaryota</taxon>
        <taxon>Fungi</taxon>
        <taxon>Dikarya</taxon>
        <taxon>Ascomycota</taxon>
        <taxon>Pezizomycotina</taxon>
        <taxon>Lecanoromycetes</taxon>
        <taxon>OSLEUM clade</taxon>
        <taxon>Ostropomycetidae</taxon>
        <taxon>Ostropales</taxon>
        <taxon>Graphidaceae</taxon>
        <taxon>Gomphilloideae</taxon>
        <taxon>Gomphillus</taxon>
    </lineage>
</organism>
<comment type="caution">
    <text evidence="3">The sequence shown here is derived from an EMBL/GenBank/DDBJ whole genome shotgun (WGS) entry which is preliminary data.</text>
</comment>
<dbReference type="OrthoDB" id="310895at2759"/>
<name>A0A8H3ESR7_9LECA</name>